<dbReference type="Proteomes" id="UP000318733">
    <property type="component" value="Unassembled WGS sequence"/>
</dbReference>
<dbReference type="InterPro" id="IPR050922">
    <property type="entry name" value="LytR/CpsA/Psr_CW_biosynth"/>
</dbReference>
<dbReference type="PANTHER" id="PTHR33392:SF6">
    <property type="entry name" value="POLYISOPRENYL-TEICHOIC ACID--PEPTIDOGLYCAN TEICHOIC ACID TRANSFERASE TAGU"/>
    <property type="match status" value="1"/>
</dbReference>
<dbReference type="OrthoDB" id="9782542at2"/>
<dbReference type="Gene3D" id="3.40.630.190">
    <property type="entry name" value="LCP protein"/>
    <property type="match status" value="1"/>
</dbReference>
<dbReference type="InterPro" id="IPR004474">
    <property type="entry name" value="LytR_CpsA_psr"/>
</dbReference>
<feature type="domain" description="Cell envelope-related transcriptional attenuator" evidence="3">
    <location>
        <begin position="36"/>
        <end position="191"/>
    </location>
</feature>
<keyword evidence="5" id="KW-1185">Reference proteome</keyword>
<dbReference type="AlphaFoldDB" id="A0A556MG98"/>
<comment type="caution">
    <text evidence="4">The sequence shown here is derived from an EMBL/GenBank/DDBJ whole genome shotgun (WGS) entry which is preliminary data.</text>
</comment>
<dbReference type="RefSeq" id="WP_144250087.1">
    <property type="nucleotide sequence ID" value="NZ_VLPK01000004.1"/>
</dbReference>
<gene>
    <name evidence="4" type="ORF">FO440_20075</name>
</gene>
<feature type="signal peptide" evidence="2">
    <location>
        <begin position="1"/>
        <end position="18"/>
    </location>
</feature>
<evidence type="ECO:0000256" key="1">
    <source>
        <dbReference type="ARBA" id="ARBA00006068"/>
    </source>
</evidence>
<dbReference type="Pfam" id="PF03816">
    <property type="entry name" value="LytR_cpsA_psr"/>
    <property type="match status" value="1"/>
</dbReference>
<evidence type="ECO:0000313" key="4">
    <source>
        <dbReference type="EMBL" id="TSJ38805.1"/>
    </source>
</evidence>
<name>A0A556MG98_9SPHI</name>
<evidence type="ECO:0000313" key="5">
    <source>
        <dbReference type="Proteomes" id="UP000318733"/>
    </source>
</evidence>
<dbReference type="PANTHER" id="PTHR33392">
    <property type="entry name" value="POLYISOPRENYL-TEICHOIC ACID--PEPTIDOGLYCAN TEICHOIC ACID TRANSFERASE TAGU"/>
    <property type="match status" value="1"/>
</dbReference>
<dbReference type="EMBL" id="VLPK01000004">
    <property type="protein sequence ID" value="TSJ38805.1"/>
    <property type="molecule type" value="Genomic_DNA"/>
</dbReference>
<dbReference type="NCBIfam" id="TIGR00350">
    <property type="entry name" value="lytR_cpsA_psr"/>
    <property type="match status" value="1"/>
</dbReference>
<proteinExistence type="inferred from homology"/>
<accession>A0A556MG98</accession>
<keyword evidence="2" id="KW-0732">Signal</keyword>
<protein>
    <submittedName>
        <fullName evidence="4">LytR family transcriptional regulator</fullName>
    </submittedName>
</protein>
<evidence type="ECO:0000256" key="2">
    <source>
        <dbReference type="SAM" id="SignalP"/>
    </source>
</evidence>
<comment type="similarity">
    <text evidence="1">Belongs to the LytR/CpsA/Psr (LCP) family.</text>
</comment>
<evidence type="ECO:0000259" key="3">
    <source>
        <dbReference type="Pfam" id="PF03816"/>
    </source>
</evidence>
<reference evidence="4 5" key="1">
    <citation type="submission" date="2019-07" db="EMBL/GenBank/DDBJ databases">
        <authorList>
            <person name="Huq M.A."/>
        </authorList>
    </citation>
    <scope>NUCLEOTIDE SEQUENCE [LARGE SCALE GENOMIC DNA]</scope>
    <source>
        <strain evidence="4 5">MAH-19</strain>
    </source>
</reference>
<feature type="chain" id="PRO_5022160186" evidence="2">
    <location>
        <begin position="19"/>
        <end position="271"/>
    </location>
</feature>
<sequence>MKRILTLLLLFAALSSNAQNYLFIGIDSRSKELAGNADMIMIMTVHKENLKMASIMRDTYVNIPGHGMDKINASYRYGGAKLLISTINNNFKTKISSYIVVDFINAAKAVDMLGGLDMTVTDEERQQINNYVKEQVMYNNNKYVELTDTGNVKLNGDQVLAYTRIRHTAGGDRKRTERQRTVFNMIIKKMSSDKVSMGTLKSMFLLFNTNIDYHAAMETAGYVLLDPHHKWPETKVFPAEDYSRGWIKNGIWYLKADLPTMGKDINEYIKN</sequence>
<organism evidence="4 5">
    <name type="scientific">Mucilaginibacter corticis</name>
    <dbReference type="NCBI Taxonomy" id="2597670"/>
    <lineage>
        <taxon>Bacteria</taxon>
        <taxon>Pseudomonadati</taxon>
        <taxon>Bacteroidota</taxon>
        <taxon>Sphingobacteriia</taxon>
        <taxon>Sphingobacteriales</taxon>
        <taxon>Sphingobacteriaceae</taxon>
        <taxon>Mucilaginibacter</taxon>
    </lineage>
</organism>